<sequence>MHNYCKTIGALAAASALVAGNANAEVEYELHTGYTSSYLFRGVELGDDLVEVGVDAAAEWNGLSISGGVWAAAFDQDGTSNDIDSEVDLYTEVGKDFGFATASVGYIYYWNLDNTNGGTDDQEVYFSLSRDLGFATASLTYFWDIIENDGGNEGYSELALSRAFELNQCLTLNVGGNLGYLIEGGDFTALTTKVSLDWGFAEHAKLSPFAAYSIALGESTGSLWNSTENEFVAGSLLSVGF</sequence>
<name>A0A934R406_9BACT</name>
<dbReference type="EMBL" id="JAENIK010000011">
    <property type="protein sequence ID" value="MBK1816701.1"/>
    <property type="molecule type" value="Genomic_DNA"/>
</dbReference>
<gene>
    <name evidence="2" type="ORF">JIN84_13830</name>
</gene>
<protein>
    <submittedName>
        <fullName evidence="2">Uncharacterized protein</fullName>
    </submittedName>
</protein>
<organism evidence="2 3">
    <name type="scientific">Luteolibacter yonseiensis</name>
    <dbReference type="NCBI Taxonomy" id="1144680"/>
    <lineage>
        <taxon>Bacteria</taxon>
        <taxon>Pseudomonadati</taxon>
        <taxon>Verrucomicrobiota</taxon>
        <taxon>Verrucomicrobiia</taxon>
        <taxon>Verrucomicrobiales</taxon>
        <taxon>Verrucomicrobiaceae</taxon>
        <taxon>Luteolibacter</taxon>
    </lineage>
</organism>
<evidence type="ECO:0000313" key="3">
    <source>
        <dbReference type="Proteomes" id="UP000600139"/>
    </source>
</evidence>
<comment type="caution">
    <text evidence="2">The sequence shown here is derived from an EMBL/GenBank/DDBJ whole genome shotgun (WGS) entry which is preliminary data.</text>
</comment>
<feature type="chain" id="PRO_5037647611" evidence="1">
    <location>
        <begin position="25"/>
        <end position="241"/>
    </location>
</feature>
<accession>A0A934R406</accession>
<reference evidence="2" key="1">
    <citation type="submission" date="2021-01" db="EMBL/GenBank/DDBJ databases">
        <title>Modified the classification status of verrucomicrobia.</title>
        <authorList>
            <person name="Feng X."/>
        </authorList>
    </citation>
    <scope>NUCLEOTIDE SEQUENCE</scope>
    <source>
        <strain evidence="2">JCM 18052</strain>
    </source>
</reference>
<evidence type="ECO:0000256" key="1">
    <source>
        <dbReference type="SAM" id="SignalP"/>
    </source>
</evidence>
<keyword evidence="3" id="KW-1185">Reference proteome</keyword>
<dbReference type="Proteomes" id="UP000600139">
    <property type="component" value="Unassembled WGS sequence"/>
</dbReference>
<evidence type="ECO:0000313" key="2">
    <source>
        <dbReference type="EMBL" id="MBK1816701.1"/>
    </source>
</evidence>
<dbReference type="RefSeq" id="WP_200351630.1">
    <property type="nucleotide sequence ID" value="NZ_BAABHZ010000006.1"/>
</dbReference>
<dbReference type="AlphaFoldDB" id="A0A934R406"/>
<proteinExistence type="predicted"/>
<keyword evidence="1" id="KW-0732">Signal</keyword>
<feature type="signal peptide" evidence="1">
    <location>
        <begin position="1"/>
        <end position="24"/>
    </location>
</feature>